<dbReference type="OrthoDB" id="9783448at2"/>
<feature type="transmembrane region" description="Helical" evidence="7">
    <location>
        <begin position="250"/>
        <end position="270"/>
    </location>
</feature>
<keyword evidence="3 7" id="KW-0997">Cell inner membrane</keyword>
<keyword evidence="7" id="KW-0813">Transport</keyword>
<comment type="similarity">
    <text evidence="7">Belongs to the TRAP transporter large permease family.</text>
</comment>
<sequence length="437" mass="46459">MSIDPHMIAVIALFALLALIGLGIPIAFALLTVGTVGLLAINGAIYAEAQLLLNLMDQGTNFSLIAIPLYLLMGQLVYRTRLAEDLYDCVYRWIGRLPGGLAVASVLAAAGFGAVSGGSATAVATLGPMCMPEMRKFDYDGGLSAASIACAGTLGILIPPSIFMIAYGIWTETSIGALFMAGIIPGLFLCAAFSLLIVVMCWFRPSLGPVGERFTLAEKLSSLIKLLPVILIFLLIVGGIYGGIFDPTEAAAIGVMGVGLIALVMGRLTFPTIRIALRGAAHTSMMIFLILLGGHVISRFLVLTDITTSLVDWIVSLGLGPYGLLVVFTLMYIVLGMMLDIWAMLILTIPFVFPVVVATGIDPVWFGVYIIIMCELAAITPPIGLNVYIMARVAPEVQVFSIFKAVVPFFFVALACLAIFAVFPGIVTWLPSHAFAR</sequence>
<comment type="function">
    <text evidence="7">Part of the tripartite ATP-independent periplasmic (TRAP) transport system.</text>
</comment>
<feature type="transmembrane region" description="Helical" evidence="7">
    <location>
        <begin position="282"/>
        <end position="301"/>
    </location>
</feature>
<evidence type="ECO:0000256" key="2">
    <source>
        <dbReference type="ARBA" id="ARBA00022475"/>
    </source>
</evidence>
<evidence type="ECO:0000256" key="3">
    <source>
        <dbReference type="ARBA" id="ARBA00022519"/>
    </source>
</evidence>
<dbReference type="Proteomes" id="UP000320314">
    <property type="component" value="Unassembled WGS sequence"/>
</dbReference>
<feature type="transmembrane region" description="Helical" evidence="7">
    <location>
        <begin position="145"/>
        <end position="170"/>
    </location>
</feature>
<dbReference type="InterPro" id="IPR010656">
    <property type="entry name" value="DctM"/>
</dbReference>
<feature type="transmembrane region" description="Helical" evidence="7">
    <location>
        <begin position="341"/>
        <end position="361"/>
    </location>
</feature>
<dbReference type="AlphaFoldDB" id="A0A506UFL0"/>
<comment type="subcellular location">
    <subcellularLocation>
        <location evidence="1 7">Cell inner membrane</location>
        <topology evidence="1 7">Multi-pass membrane protein</topology>
    </subcellularLocation>
</comment>
<feature type="transmembrane region" description="Helical" evidence="7">
    <location>
        <begin position="313"/>
        <end position="334"/>
    </location>
</feature>
<comment type="caution">
    <text evidence="9">The sequence shown here is derived from an EMBL/GenBank/DDBJ whole genome shotgun (WGS) entry which is preliminary data.</text>
</comment>
<proteinExistence type="inferred from homology"/>
<dbReference type="GO" id="GO:0022857">
    <property type="term" value="F:transmembrane transporter activity"/>
    <property type="evidence" value="ECO:0007669"/>
    <property type="project" value="UniProtKB-UniRule"/>
</dbReference>
<dbReference type="PANTHER" id="PTHR33362:SF5">
    <property type="entry name" value="C4-DICARBOXYLATE TRAP TRANSPORTER LARGE PERMEASE PROTEIN DCTM"/>
    <property type="match status" value="1"/>
</dbReference>
<evidence type="ECO:0000256" key="7">
    <source>
        <dbReference type="RuleBase" id="RU369079"/>
    </source>
</evidence>
<name>A0A506UFL0_9HYPH</name>
<dbReference type="GO" id="GO:0005886">
    <property type="term" value="C:plasma membrane"/>
    <property type="evidence" value="ECO:0007669"/>
    <property type="project" value="UniProtKB-SubCell"/>
</dbReference>
<accession>A0A506UFL0</accession>
<dbReference type="InterPro" id="IPR004681">
    <property type="entry name" value="TRAP_DctM"/>
</dbReference>
<feature type="transmembrane region" description="Helical" evidence="7">
    <location>
        <begin position="223"/>
        <end position="244"/>
    </location>
</feature>
<evidence type="ECO:0000256" key="1">
    <source>
        <dbReference type="ARBA" id="ARBA00004429"/>
    </source>
</evidence>
<comment type="subunit">
    <text evidence="7">The complex comprises the extracytoplasmic solute receptor protein and the two transmembrane proteins.</text>
</comment>
<feature type="transmembrane region" description="Helical" evidence="7">
    <location>
        <begin position="402"/>
        <end position="427"/>
    </location>
</feature>
<evidence type="ECO:0000256" key="4">
    <source>
        <dbReference type="ARBA" id="ARBA00022692"/>
    </source>
</evidence>
<reference evidence="9 10" key="1">
    <citation type="submission" date="2019-06" db="EMBL/GenBank/DDBJ databases">
        <authorList>
            <person name="Li M."/>
        </authorList>
    </citation>
    <scope>NUCLEOTIDE SEQUENCE [LARGE SCALE GENOMIC DNA]</scope>
    <source>
        <strain evidence="9 10">BGMRC6574</strain>
    </source>
</reference>
<feature type="transmembrane region" description="Helical" evidence="7">
    <location>
        <begin position="100"/>
        <end position="124"/>
    </location>
</feature>
<keyword evidence="6 7" id="KW-0472">Membrane</keyword>
<feature type="transmembrane region" description="Helical" evidence="7">
    <location>
        <begin position="7"/>
        <end position="30"/>
    </location>
</feature>
<evidence type="ECO:0000256" key="6">
    <source>
        <dbReference type="ARBA" id="ARBA00023136"/>
    </source>
</evidence>
<protein>
    <recommendedName>
        <fullName evidence="7">TRAP transporter large permease protein</fullName>
    </recommendedName>
</protein>
<dbReference type="EMBL" id="VHLH01000005">
    <property type="protein sequence ID" value="TPW30627.1"/>
    <property type="molecule type" value="Genomic_DNA"/>
</dbReference>
<feature type="transmembrane region" description="Helical" evidence="7">
    <location>
        <begin position="62"/>
        <end position="80"/>
    </location>
</feature>
<feature type="transmembrane region" description="Helical" evidence="7">
    <location>
        <begin position="367"/>
        <end position="390"/>
    </location>
</feature>
<gene>
    <name evidence="9" type="ORF">FJU11_04145</name>
</gene>
<feature type="transmembrane region" description="Helical" evidence="7">
    <location>
        <begin position="176"/>
        <end position="203"/>
    </location>
</feature>
<dbReference type="Pfam" id="PF06808">
    <property type="entry name" value="DctM"/>
    <property type="match status" value="1"/>
</dbReference>
<keyword evidence="5 7" id="KW-1133">Transmembrane helix</keyword>
<feature type="transmembrane region" description="Helical" evidence="7">
    <location>
        <begin position="36"/>
        <end position="55"/>
    </location>
</feature>
<evidence type="ECO:0000313" key="10">
    <source>
        <dbReference type="Proteomes" id="UP000320314"/>
    </source>
</evidence>
<evidence type="ECO:0000259" key="8">
    <source>
        <dbReference type="Pfam" id="PF06808"/>
    </source>
</evidence>
<dbReference type="NCBIfam" id="TIGR00786">
    <property type="entry name" value="dctM"/>
    <property type="match status" value="1"/>
</dbReference>
<evidence type="ECO:0000256" key="5">
    <source>
        <dbReference type="ARBA" id="ARBA00022989"/>
    </source>
</evidence>
<keyword evidence="4 7" id="KW-0812">Transmembrane</keyword>
<keyword evidence="10" id="KW-1185">Reference proteome</keyword>
<dbReference type="PANTHER" id="PTHR33362">
    <property type="entry name" value="SIALIC ACID TRAP TRANSPORTER PERMEASE PROTEIN SIAT-RELATED"/>
    <property type="match status" value="1"/>
</dbReference>
<dbReference type="RefSeq" id="WP_141165766.1">
    <property type="nucleotide sequence ID" value="NZ_VHLH01000005.1"/>
</dbReference>
<evidence type="ECO:0000313" key="9">
    <source>
        <dbReference type="EMBL" id="TPW30627.1"/>
    </source>
</evidence>
<feature type="domain" description="TRAP C4-dicarboxylate transport system permease DctM subunit" evidence="8">
    <location>
        <begin position="14"/>
        <end position="426"/>
    </location>
</feature>
<dbReference type="PIRSF" id="PIRSF006066">
    <property type="entry name" value="HI0050"/>
    <property type="match status" value="1"/>
</dbReference>
<organism evidence="9 10">
    <name type="scientific">Pararhizobium mangrovi</name>
    <dbReference type="NCBI Taxonomy" id="2590452"/>
    <lineage>
        <taxon>Bacteria</taxon>
        <taxon>Pseudomonadati</taxon>
        <taxon>Pseudomonadota</taxon>
        <taxon>Alphaproteobacteria</taxon>
        <taxon>Hyphomicrobiales</taxon>
        <taxon>Rhizobiaceae</taxon>
        <taxon>Rhizobium/Agrobacterium group</taxon>
        <taxon>Pararhizobium</taxon>
    </lineage>
</organism>
<keyword evidence="2" id="KW-1003">Cell membrane</keyword>